<keyword evidence="3" id="KW-1185">Reference proteome</keyword>
<reference evidence="2 3" key="1">
    <citation type="submission" date="2023-12" db="EMBL/GenBank/DDBJ databases">
        <title>Whole genome sequencing of Paenibacillus phoenicis isolated from the Phoenix Mars Lander spacecraft assembly facility.</title>
        <authorList>
            <person name="Garcia A."/>
            <person name="Venkateswaran K."/>
        </authorList>
    </citation>
    <scope>NUCLEOTIDE SEQUENCE [LARGE SCALE GENOMIC DNA]</scope>
    <source>
        <strain evidence="2 3">3PO2SA</strain>
    </source>
</reference>
<feature type="region of interest" description="Disordered" evidence="1">
    <location>
        <begin position="143"/>
        <end position="200"/>
    </location>
</feature>
<evidence type="ECO:0000256" key="1">
    <source>
        <dbReference type="SAM" id="MobiDB-lite"/>
    </source>
</evidence>
<evidence type="ECO:0000313" key="3">
    <source>
        <dbReference type="Proteomes" id="UP001292216"/>
    </source>
</evidence>
<name>A0ABU5PN79_9BACL</name>
<organism evidence="2 3">
    <name type="scientific">Paenibacillus phoenicis</name>
    <dbReference type="NCBI Taxonomy" id="554117"/>
    <lineage>
        <taxon>Bacteria</taxon>
        <taxon>Bacillati</taxon>
        <taxon>Bacillota</taxon>
        <taxon>Bacilli</taxon>
        <taxon>Bacillales</taxon>
        <taxon>Paenibacillaceae</taxon>
        <taxon>Paenibacillus</taxon>
    </lineage>
</organism>
<feature type="region of interest" description="Disordered" evidence="1">
    <location>
        <begin position="1"/>
        <end position="90"/>
    </location>
</feature>
<feature type="compositionally biased region" description="Basic and acidic residues" evidence="1">
    <location>
        <begin position="60"/>
        <end position="72"/>
    </location>
</feature>
<protein>
    <recommendedName>
        <fullName evidence="4">WIAG-tail domain</fullName>
    </recommendedName>
</protein>
<comment type="caution">
    <text evidence="2">The sequence shown here is derived from an EMBL/GenBank/DDBJ whole genome shotgun (WGS) entry which is preliminary data.</text>
</comment>
<evidence type="ECO:0000313" key="2">
    <source>
        <dbReference type="EMBL" id="MEA3571396.1"/>
    </source>
</evidence>
<dbReference type="Proteomes" id="UP001292216">
    <property type="component" value="Unassembled WGS sequence"/>
</dbReference>
<accession>A0ABU5PN79</accession>
<gene>
    <name evidence="2" type="ORF">U9M73_15685</name>
</gene>
<feature type="compositionally biased region" description="Gly residues" evidence="1">
    <location>
        <begin position="73"/>
        <end position="84"/>
    </location>
</feature>
<dbReference type="RefSeq" id="WP_323077995.1">
    <property type="nucleotide sequence ID" value="NZ_JAYERP010000001.1"/>
</dbReference>
<evidence type="ECO:0008006" key="4">
    <source>
        <dbReference type="Google" id="ProtNLM"/>
    </source>
</evidence>
<sequence>MQERSQAVKINVAPRREVKQNQEESSNLQIDNKAAISPLGHDEAKTTTVSAPVSMMKVRPKSEQAVELKQERGQGGVAKQGSGGSERPADAEYARAGIEGARGVPLAAQPLRAVPPETRVRVSVRTRPGRTISRLGRRWFRHRRRPCGGGADRAGAAAASADRVAHGAGARRAPRPGGGADAVCRRAADSGAAPAGRGSR</sequence>
<proteinExistence type="predicted"/>
<feature type="compositionally biased region" description="Low complexity" evidence="1">
    <location>
        <begin position="153"/>
        <end position="171"/>
    </location>
</feature>
<dbReference type="EMBL" id="JAYERP010000001">
    <property type="protein sequence ID" value="MEA3571396.1"/>
    <property type="molecule type" value="Genomic_DNA"/>
</dbReference>